<evidence type="ECO:0000256" key="1">
    <source>
        <dbReference type="SAM" id="MobiDB-lite"/>
    </source>
</evidence>
<feature type="non-terminal residue" evidence="2">
    <location>
        <position position="1"/>
    </location>
</feature>
<feature type="compositionally biased region" description="Low complexity" evidence="1">
    <location>
        <begin position="27"/>
        <end position="49"/>
    </location>
</feature>
<protein>
    <submittedName>
        <fullName evidence="2">Uncharacterized protein</fullName>
    </submittedName>
</protein>
<dbReference type="AlphaFoldDB" id="A0ABD0NVR1"/>
<organism evidence="2 3">
    <name type="scientific">Cirrhinus mrigala</name>
    <name type="common">Mrigala</name>
    <dbReference type="NCBI Taxonomy" id="683832"/>
    <lineage>
        <taxon>Eukaryota</taxon>
        <taxon>Metazoa</taxon>
        <taxon>Chordata</taxon>
        <taxon>Craniata</taxon>
        <taxon>Vertebrata</taxon>
        <taxon>Euteleostomi</taxon>
        <taxon>Actinopterygii</taxon>
        <taxon>Neopterygii</taxon>
        <taxon>Teleostei</taxon>
        <taxon>Ostariophysi</taxon>
        <taxon>Cypriniformes</taxon>
        <taxon>Cyprinidae</taxon>
        <taxon>Labeoninae</taxon>
        <taxon>Labeonini</taxon>
        <taxon>Cirrhinus</taxon>
    </lineage>
</organism>
<reference evidence="2 3" key="1">
    <citation type="submission" date="2024-05" db="EMBL/GenBank/DDBJ databases">
        <title>Genome sequencing and assembly of Indian major carp, Cirrhinus mrigala (Hamilton, 1822).</title>
        <authorList>
            <person name="Mohindra V."/>
            <person name="Chowdhury L.M."/>
            <person name="Lal K."/>
            <person name="Jena J.K."/>
        </authorList>
    </citation>
    <scope>NUCLEOTIDE SEQUENCE [LARGE SCALE GENOMIC DNA]</scope>
    <source>
        <strain evidence="2">CM1030</strain>
        <tissue evidence="2">Blood</tissue>
    </source>
</reference>
<name>A0ABD0NVR1_CIRMR</name>
<dbReference type="EMBL" id="JAMKFB020000020">
    <property type="protein sequence ID" value="KAL0165355.1"/>
    <property type="molecule type" value="Genomic_DNA"/>
</dbReference>
<dbReference type="Proteomes" id="UP001529510">
    <property type="component" value="Unassembled WGS sequence"/>
</dbReference>
<proteinExistence type="predicted"/>
<keyword evidence="3" id="KW-1185">Reference proteome</keyword>
<accession>A0ABD0NVR1</accession>
<feature type="non-terminal residue" evidence="2">
    <location>
        <position position="55"/>
    </location>
</feature>
<gene>
    <name evidence="2" type="ORF">M9458_041108</name>
</gene>
<feature type="compositionally biased region" description="Polar residues" evidence="1">
    <location>
        <begin position="11"/>
        <end position="25"/>
    </location>
</feature>
<sequence length="55" mass="6046">SRASVRPARPSWSTTTPAKNGCRSNRVSRASVESTSTTTRATTRSAWWESNCRTS</sequence>
<feature type="region of interest" description="Disordered" evidence="1">
    <location>
        <begin position="1"/>
        <end position="55"/>
    </location>
</feature>
<comment type="caution">
    <text evidence="2">The sequence shown here is derived from an EMBL/GenBank/DDBJ whole genome shotgun (WGS) entry which is preliminary data.</text>
</comment>
<evidence type="ECO:0000313" key="3">
    <source>
        <dbReference type="Proteomes" id="UP001529510"/>
    </source>
</evidence>
<evidence type="ECO:0000313" key="2">
    <source>
        <dbReference type="EMBL" id="KAL0165355.1"/>
    </source>
</evidence>